<dbReference type="GO" id="GO:0008083">
    <property type="term" value="F:growth factor activity"/>
    <property type="evidence" value="ECO:0007669"/>
    <property type="project" value="InterPro"/>
</dbReference>
<dbReference type="Pfam" id="PF00167">
    <property type="entry name" value="FGF"/>
    <property type="match status" value="1"/>
</dbReference>
<comment type="similarity">
    <text evidence="1 2">Belongs to the heparin-binding growth factors family.</text>
</comment>
<dbReference type="SMART" id="SM00442">
    <property type="entry name" value="FGF"/>
    <property type="match status" value="1"/>
</dbReference>
<name>A0AA47MAW7_MERPO</name>
<dbReference type="PRINTS" id="PR00263">
    <property type="entry name" value="HBGFFGF"/>
</dbReference>
<organism evidence="3 4">
    <name type="scientific">Merluccius polli</name>
    <name type="common">Benguela hake</name>
    <name type="synonym">Merluccius cadenati</name>
    <dbReference type="NCBI Taxonomy" id="89951"/>
    <lineage>
        <taxon>Eukaryota</taxon>
        <taxon>Metazoa</taxon>
        <taxon>Chordata</taxon>
        <taxon>Craniata</taxon>
        <taxon>Vertebrata</taxon>
        <taxon>Euteleostomi</taxon>
        <taxon>Actinopterygii</taxon>
        <taxon>Neopterygii</taxon>
        <taxon>Teleostei</taxon>
        <taxon>Neoteleostei</taxon>
        <taxon>Acanthomorphata</taxon>
        <taxon>Zeiogadaria</taxon>
        <taxon>Gadariae</taxon>
        <taxon>Gadiformes</taxon>
        <taxon>Gadoidei</taxon>
        <taxon>Merlucciidae</taxon>
        <taxon>Merluccius</taxon>
    </lineage>
</organism>
<feature type="signal peptide" evidence="2">
    <location>
        <begin position="1"/>
        <end position="19"/>
    </location>
</feature>
<dbReference type="PRINTS" id="PR00262">
    <property type="entry name" value="IL1HBGF"/>
</dbReference>
<evidence type="ECO:0000313" key="3">
    <source>
        <dbReference type="EMBL" id="KAK0136868.1"/>
    </source>
</evidence>
<comment type="caution">
    <text evidence="3">The sequence shown here is derived from an EMBL/GenBank/DDBJ whole genome shotgun (WGS) entry which is preliminary data.</text>
</comment>
<dbReference type="EMBL" id="JAOPHQ010005123">
    <property type="protein sequence ID" value="KAK0136868.1"/>
    <property type="molecule type" value="Genomic_DNA"/>
</dbReference>
<reference evidence="3" key="1">
    <citation type="journal article" date="2023" name="Front. Mar. Sci.">
        <title>A new Merluccius polli reference genome to investigate the effects of global change in West African waters.</title>
        <authorList>
            <person name="Mateo J.L."/>
            <person name="Blanco-Fernandez C."/>
            <person name="Garcia-Vazquez E."/>
            <person name="Machado-Schiaffino G."/>
        </authorList>
    </citation>
    <scope>NUCLEOTIDE SEQUENCE</scope>
    <source>
        <strain evidence="3">C29</strain>
        <tissue evidence="3">Fin</tissue>
    </source>
</reference>
<dbReference type="PROSITE" id="PS00247">
    <property type="entry name" value="HBGF_FGF"/>
    <property type="match status" value="1"/>
</dbReference>
<dbReference type="SUPFAM" id="SSF50353">
    <property type="entry name" value="Cytokine"/>
    <property type="match status" value="1"/>
</dbReference>
<sequence length="206" mass="22748">MSLVVFAVVSFAHVLFTAGVVCMPLSDQGPHLDNGWGQVVRLRHLYAARHGLHLLISGDGKVHGSTDQTANSLMEIRPVDRGCVVIKGIAAAQFLCAVRNGRLYSSLTYIRDDCTFREQILPDGYNIYVSDKHNTLVSLGGHRQGQPSRERNMPAHAQFLPMISALGLGTESGLEPRNQPEQELVDNMDPFSMVSQNIHSPSFQRR</sequence>
<feature type="chain" id="PRO_5041479989" description="Fibroblast growth factor" evidence="2">
    <location>
        <begin position="20"/>
        <end position="206"/>
    </location>
</feature>
<protein>
    <recommendedName>
        <fullName evidence="2">Fibroblast growth factor</fullName>
        <shortName evidence="2">FGF</shortName>
    </recommendedName>
</protein>
<accession>A0AA47MAW7</accession>
<evidence type="ECO:0000313" key="4">
    <source>
        <dbReference type="Proteomes" id="UP001174136"/>
    </source>
</evidence>
<evidence type="ECO:0000256" key="1">
    <source>
        <dbReference type="ARBA" id="ARBA00007936"/>
    </source>
</evidence>
<dbReference type="InterPro" id="IPR002209">
    <property type="entry name" value="Fibroblast_GF_fam"/>
</dbReference>
<keyword evidence="2" id="KW-0732">Signal</keyword>
<evidence type="ECO:0000256" key="2">
    <source>
        <dbReference type="RuleBase" id="RU049442"/>
    </source>
</evidence>
<dbReference type="AlphaFoldDB" id="A0AA47MAW7"/>
<gene>
    <name evidence="3" type="primary">FGF19</name>
    <name evidence="3" type="ORF">N1851_026951</name>
</gene>
<keyword evidence="4" id="KW-1185">Reference proteome</keyword>
<dbReference type="Gene3D" id="2.80.10.50">
    <property type="match status" value="1"/>
</dbReference>
<dbReference type="Proteomes" id="UP001174136">
    <property type="component" value="Unassembled WGS sequence"/>
</dbReference>
<dbReference type="InterPro" id="IPR008996">
    <property type="entry name" value="IL1/FGF"/>
</dbReference>
<proteinExistence type="inferred from homology"/>
<dbReference type="PANTHER" id="PTHR11486">
    <property type="entry name" value="FIBROBLAST GROWTH FACTOR"/>
    <property type="match status" value="1"/>
</dbReference>